<dbReference type="InterPro" id="IPR051699">
    <property type="entry name" value="Rpn/YhgA-like_nuclease"/>
</dbReference>
<dbReference type="InterPro" id="IPR006842">
    <property type="entry name" value="Transposase_31"/>
</dbReference>
<dbReference type="RefSeq" id="WP_145281905.1">
    <property type="nucleotide sequence ID" value="NZ_CP036318.1"/>
</dbReference>
<gene>
    <name evidence="2" type="ORF">Mal33_03320</name>
</gene>
<accession>A0A518IMR2</accession>
<sequence>MSDDAVNNPHDRFVRRFLGEIDQVRQLVLWRLPPEVVAELDLDTIAPAKQSFVDQTLRESLSDLVFEVALAGGGEALVVLLFEHKSTPDAMTSFQVLRYIVGVLDQRQRDSLPLCCVIPIVLYHGVRPWNVARSLPELIAAPASLQPYVPSFTMPLIDLSCCTDEELRTESLFFAYMSLLKYIGRDELPERLPELLRLFRKLLPPATGLSSLETILRYLVSGTDRVTRDQLRTAVADALRIEGESLMPTIAEQWLKEGVEKGIEKGEWIGRIRTLQEVLSRKVDSVESLMSLQVSELQQLAGDLSEALPKEGR</sequence>
<dbReference type="PANTHER" id="PTHR34611:SF2">
    <property type="entry name" value="INACTIVE RECOMBINATION-PROMOTING NUCLEASE-LIKE PROTEIN RPNE-RELATED"/>
    <property type="match status" value="1"/>
</dbReference>
<dbReference type="PANTHER" id="PTHR34611">
    <property type="match status" value="1"/>
</dbReference>
<dbReference type="AlphaFoldDB" id="A0A518IMR2"/>
<protein>
    <submittedName>
        <fullName evidence="2">Putative transposase</fullName>
    </submittedName>
</protein>
<dbReference type="GO" id="GO:1990238">
    <property type="term" value="F:double-stranded DNA endonuclease activity"/>
    <property type="evidence" value="ECO:0007669"/>
    <property type="project" value="TreeGrafter"/>
</dbReference>
<keyword evidence="3" id="KW-1185">Reference proteome</keyword>
<feature type="domain" description="Transposase (putative) YhgA-like" evidence="1">
    <location>
        <begin position="8"/>
        <end position="201"/>
    </location>
</feature>
<evidence type="ECO:0000259" key="1">
    <source>
        <dbReference type="Pfam" id="PF04754"/>
    </source>
</evidence>
<proteinExistence type="predicted"/>
<dbReference type="Pfam" id="PF04754">
    <property type="entry name" value="Transposase_31"/>
    <property type="match status" value="1"/>
</dbReference>
<name>A0A518IMR2_9BACT</name>
<dbReference type="GO" id="GO:0006310">
    <property type="term" value="P:DNA recombination"/>
    <property type="evidence" value="ECO:0007669"/>
    <property type="project" value="TreeGrafter"/>
</dbReference>
<organism evidence="2 3">
    <name type="scientific">Rosistilla oblonga</name>
    <dbReference type="NCBI Taxonomy" id="2527990"/>
    <lineage>
        <taxon>Bacteria</taxon>
        <taxon>Pseudomonadati</taxon>
        <taxon>Planctomycetota</taxon>
        <taxon>Planctomycetia</taxon>
        <taxon>Pirellulales</taxon>
        <taxon>Pirellulaceae</taxon>
        <taxon>Rosistilla</taxon>
    </lineage>
</organism>
<reference evidence="2 3" key="1">
    <citation type="submission" date="2019-02" db="EMBL/GenBank/DDBJ databases">
        <title>Deep-cultivation of Planctomycetes and their phenomic and genomic characterization uncovers novel biology.</title>
        <authorList>
            <person name="Wiegand S."/>
            <person name="Jogler M."/>
            <person name="Boedeker C."/>
            <person name="Pinto D."/>
            <person name="Vollmers J."/>
            <person name="Rivas-Marin E."/>
            <person name="Kohn T."/>
            <person name="Peeters S.H."/>
            <person name="Heuer A."/>
            <person name="Rast P."/>
            <person name="Oberbeckmann S."/>
            <person name="Bunk B."/>
            <person name="Jeske O."/>
            <person name="Meyerdierks A."/>
            <person name="Storesund J.E."/>
            <person name="Kallscheuer N."/>
            <person name="Luecker S."/>
            <person name="Lage O.M."/>
            <person name="Pohl T."/>
            <person name="Merkel B.J."/>
            <person name="Hornburger P."/>
            <person name="Mueller R.-W."/>
            <person name="Bruemmer F."/>
            <person name="Labrenz M."/>
            <person name="Spormann A.M."/>
            <person name="Op den Camp H."/>
            <person name="Overmann J."/>
            <person name="Amann R."/>
            <person name="Jetten M.S.M."/>
            <person name="Mascher T."/>
            <person name="Medema M.H."/>
            <person name="Devos D.P."/>
            <person name="Kaster A.-K."/>
            <person name="Ovreas L."/>
            <person name="Rohde M."/>
            <person name="Galperin M.Y."/>
            <person name="Jogler C."/>
        </authorList>
    </citation>
    <scope>NUCLEOTIDE SEQUENCE [LARGE SCALE GENOMIC DNA]</scope>
    <source>
        <strain evidence="2 3">Mal33</strain>
    </source>
</reference>
<dbReference type="EMBL" id="CP036318">
    <property type="protein sequence ID" value="QDV54378.1"/>
    <property type="molecule type" value="Genomic_DNA"/>
</dbReference>
<dbReference type="Proteomes" id="UP000316770">
    <property type="component" value="Chromosome"/>
</dbReference>
<evidence type="ECO:0000313" key="2">
    <source>
        <dbReference type="EMBL" id="QDV54378.1"/>
    </source>
</evidence>
<evidence type="ECO:0000313" key="3">
    <source>
        <dbReference type="Proteomes" id="UP000316770"/>
    </source>
</evidence>